<evidence type="ECO:0000256" key="1">
    <source>
        <dbReference type="SAM" id="Phobius"/>
    </source>
</evidence>
<dbReference type="Proteomes" id="UP001165060">
    <property type="component" value="Unassembled WGS sequence"/>
</dbReference>
<sequence length="190" mass="20765">MRRRLRWTTRPAVDVETKIVFKADFLAAEEDKAKCDLAHETMCNIYRIACPPLLVVLGCTQESCAVNGVAVTNDGRRRRLESTSAEILIDVAVTYGTEDTTVNMSPDVVENDVIEAFEEALAADPDIVKNEFNEIAEEAGSDMRIEEVEKADIVEVGLDKKKPGLVWWAILLIVLAVLAAVGCMAAIGGL</sequence>
<feature type="transmembrane region" description="Helical" evidence="1">
    <location>
        <begin position="165"/>
        <end position="187"/>
    </location>
</feature>
<dbReference type="EMBL" id="BRYB01006191">
    <property type="protein sequence ID" value="GMI51517.1"/>
    <property type="molecule type" value="Genomic_DNA"/>
</dbReference>
<keyword evidence="1" id="KW-0812">Transmembrane</keyword>
<name>A0ABQ6N9J0_9STRA</name>
<organism evidence="2 3">
    <name type="scientific">Tetraparma gracilis</name>
    <dbReference type="NCBI Taxonomy" id="2962635"/>
    <lineage>
        <taxon>Eukaryota</taxon>
        <taxon>Sar</taxon>
        <taxon>Stramenopiles</taxon>
        <taxon>Ochrophyta</taxon>
        <taxon>Bolidophyceae</taxon>
        <taxon>Parmales</taxon>
        <taxon>Triparmaceae</taxon>
        <taxon>Tetraparma</taxon>
    </lineage>
</organism>
<comment type="caution">
    <text evidence="2">The sequence shown here is derived from an EMBL/GenBank/DDBJ whole genome shotgun (WGS) entry which is preliminary data.</text>
</comment>
<keyword evidence="1" id="KW-1133">Transmembrane helix</keyword>
<keyword evidence="3" id="KW-1185">Reference proteome</keyword>
<reference evidence="2 3" key="1">
    <citation type="journal article" date="2023" name="Commun. Biol.">
        <title>Genome analysis of Parmales, the sister group of diatoms, reveals the evolutionary specialization of diatoms from phago-mixotrophs to photoautotrophs.</title>
        <authorList>
            <person name="Ban H."/>
            <person name="Sato S."/>
            <person name="Yoshikawa S."/>
            <person name="Yamada K."/>
            <person name="Nakamura Y."/>
            <person name="Ichinomiya M."/>
            <person name="Sato N."/>
            <person name="Blanc-Mathieu R."/>
            <person name="Endo H."/>
            <person name="Kuwata A."/>
            <person name="Ogata H."/>
        </authorList>
    </citation>
    <scope>NUCLEOTIDE SEQUENCE [LARGE SCALE GENOMIC DNA]</scope>
</reference>
<proteinExistence type="predicted"/>
<evidence type="ECO:0000313" key="2">
    <source>
        <dbReference type="EMBL" id="GMI51517.1"/>
    </source>
</evidence>
<accession>A0ABQ6N9J0</accession>
<gene>
    <name evidence="2" type="ORF">TeGR_g15316</name>
</gene>
<evidence type="ECO:0000313" key="3">
    <source>
        <dbReference type="Proteomes" id="UP001165060"/>
    </source>
</evidence>
<keyword evidence="1" id="KW-0472">Membrane</keyword>
<protein>
    <submittedName>
        <fullName evidence="2">Uncharacterized protein</fullName>
    </submittedName>
</protein>